<accession>A0A3S4C0A6</accession>
<protein>
    <submittedName>
        <fullName evidence="1">Arylsulfotransferase (ASST)</fullName>
    </submittedName>
</protein>
<dbReference type="PANTHER" id="PTHR35340">
    <property type="entry name" value="PQQ ENZYME REPEAT PROTEIN-RELATED"/>
    <property type="match status" value="1"/>
</dbReference>
<dbReference type="OrthoDB" id="3225323at2"/>
<dbReference type="EMBL" id="LR130759">
    <property type="protein sequence ID" value="VDM91180.1"/>
    <property type="molecule type" value="Genomic_DNA"/>
</dbReference>
<proteinExistence type="predicted"/>
<sequence length="484" mass="51379" precursor="true">MRISRRQFGAAAGGVLVGGLAAACGSHESTSATSSPIAGVSAQSLGYTVNVNGPRGAPGHVFFVYGTTAANPGIDSRPSVLVISDRAGNLVWQRELPAGQTAGNLRVQHYRGKPVLTWWQGLKQGGHGLGVSYIADEHYKVIATLTPGGDLSSDIHEFRLTADGRALISSYQQVSADLTAVGGPKDGKAYNCVASVIDVASRQTLFQWDAMSHVPIADSPATYTPGQVFDPYHLNSIALDPVGNLVISMRSLSTVFNIDYRTGAINWRLGGKHSTFAMSDGVEFAYQHDAEMPEANTLTLFDNHFEGNQGQKSGGSVPSSLKWIRLDTKAGRASLIRAQRHPANLSAGAMGNLQQLPGGNTFSGWGTAEHIAEFTAAGDMVYDATLTGGTYRAFLEEWTGDPIEPPQLTFTANTAHAVWNGATKVAQWRLLRGPQSNAMTPLSTVAWAGYDTAITLTGDSDGYYQLQALDVDGAVLNQSAPVIR</sequence>
<dbReference type="PANTHER" id="PTHR35340:SF5">
    <property type="entry name" value="ASST-DOMAIN-CONTAINING PROTEIN"/>
    <property type="match status" value="1"/>
</dbReference>
<reference evidence="2" key="1">
    <citation type="submission" date="2018-02" db="EMBL/GenBank/DDBJ databases">
        <authorList>
            <person name="Seth-Smith MB H."/>
            <person name="Seth-Smith H."/>
        </authorList>
    </citation>
    <scope>NUCLEOTIDE SEQUENCE [LARGE SCALE GENOMIC DNA]</scope>
</reference>
<dbReference type="RefSeq" id="WP_158018739.1">
    <property type="nucleotide sequence ID" value="NZ_CBCSKE010000035.1"/>
</dbReference>
<dbReference type="KEGG" id="mbai:MB901379_04797"/>
<dbReference type="PROSITE" id="PS51257">
    <property type="entry name" value="PROKAR_LIPOPROTEIN"/>
    <property type="match status" value="1"/>
</dbReference>
<dbReference type="AlphaFoldDB" id="A0A3S4C0A6"/>
<dbReference type="Proteomes" id="UP000269998">
    <property type="component" value="Chromosome"/>
</dbReference>
<keyword evidence="2" id="KW-1185">Reference proteome</keyword>
<evidence type="ECO:0000313" key="2">
    <source>
        <dbReference type="Proteomes" id="UP000269998"/>
    </source>
</evidence>
<dbReference type="InterPro" id="IPR053143">
    <property type="entry name" value="Arylsulfate_ST"/>
</dbReference>
<dbReference type="InterPro" id="IPR039535">
    <property type="entry name" value="ASST-like"/>
</dbReference>
<evidence type="ECO:0000313" key="1">
    <source>
        <dbReference type="EMBL" id="VDM91180.1"/>
    </source>
</evidence>
<dbReference type="GO" id="GO:0016740">
    <property type="term" value="F:transferase activity"/>
    <property type="evidence" value="ECO:0007669"/>
    <property type="project" value="UniProtKB-KW"/>
</dbReference>
<dbReference type="PROSITE" id="PS51318">
    <property type="entry name" value="TAT"/>
    <property type="match status" value="1"/>
</dbReference>
<dbReference type="Pfam" id="PF14269">
    <property type="entry name" value="Arylsulfotran_2"/>
    <property type="match status" value="1"/>
</dbReference>
<name>A0A3S4C0A6_9MYCO</name>
<organism evidence="1 2">
    <name type="scientific">Mycobacterium basiliense</name>
    <dbReference type="NCBI Taxonomy" id="2094119"/>
    <lineage>
        <taxon>Bacteria</taxon>
        <taxon>Bacillati</taxon>
        <taxon>Actinomycetota</taxon>
        <taxon>Actinomycetes</taxon>
        <taxon>Mycobacteriales</taxon>
        <taxon>Mycobacteriaceae</taxon>
        <taxon>Mycobacterium</taxon>
    </lineage>
</organism>
<keyword evidence="1" id="KW-0808">Transferase</keyword>
<dbReference type="InterPro" id="IPR006311">
    <property type="entry name" value="TAT_signal"/>
</dbReference>
<gene>
    <name evidence="1" type="ORF">MB901379_04797</name>
</gene>